<keyword evidence="1 2" id="KW-0413">Isomerase</keyword>
<dbReference type="Pfam" id="PF01008">
    <property type="entry name" value="IF-2B"/>
    <property type="match status" value="1"/>
</dbReference>
<evidence type="ECO:0000256" key="2">
    <source>
        <dbReference type="HAMAP-Rule" id="MF_01678"/>
    </source>
</evidence>
<dbReference type="NCBIfam" id="TIGR00512">
    <property type="entry name" value="salvage_mtnA"/>
    <property type="match status" value="1"/>
</dbReference>
<feature type="binding site" evidence="2">
    <location>
        <position position="96"/>
    </location>
    <ligand>
        <name>substrate</name>
    </ligand>
</feature>
<proteinExistence type="inferred from homology"/>
<dbReference type="InterPro" id="IPR042529">
    <property type="entry name" value="IF_2B-like_C"/>
</dbReference>
<dbReference type="InterPro" id="IPR000649">
    <property type="entry name" value="IF-2B-related"/>
</dbReference>
<dbReference type="GO" id="GO:0016853">
    <property type="term" value="F:isomerase activity"/>
    <property type="evidence" value="ECO:0007669"/>
    <property type="project" value="UniProtKB-KW"/>
</dbReference>
<feature type="site" description="Transition state stabilizer" evidence="2">
    <location>
        <position position="162"/>
    </location>
</feature>
<organism evidence="3 4">
    <name type="scientific">Streptomyces rectiviolaceus</name>
    <dbReference type="NCBI Taxonomy" id="332591"/>
    <lineage>
        <taxon>Bacteria</taxon>
        <taxon>Bacillati</taxon>
        <taxon>Actinomycetota</taxon>
        <taxon>Actinomycetes</taxon>
        <taxon>Kitasatosporales</taxon>
        <taxon>Streptomycetaceae</taxon>
        <taxon>Streptomyces</taxon>
    </lineage>
</organism>
<dbReference type="InterPro" id="IPR037171">
    <property type="entry name" value="NagB/RpiA_transferase-like"/>
</dbReference>
<sequence length="350" mass="36263">MSSQDLRAVTWTVAAEGGTPSLSLIDQTALPHTLERLDVTTVDQLIDAIVRLVVRGAPAIGAAGGYGVALAMAQGAREGWDRARLDAEVARVRAARPTAVNLMVCVDRVAPLIDAGLPAVLAEADAIVREDLEANHAMGAFGADWLLKRVSQDRPLRILTHCNTGALATAGWGTALGVIRELHSRGRLETVYADETRPLLQGARLTAWELAQEGIPHFVQADGAAAGTILRGEVDAAIVGADRIAGNGDTANKVGTVGIALACAYAGIPFVVAAPTTTVDLATATGSDIHIELRGEDEVLEWAGVRTAPAESRGHNPAFDVTPGALVTALVTERGVLEVAAGELPSVGLS</sequence>
<dbReference type="Gene3D" id="3.40.50.10470">
    <property type="entry name" value="Translation initiation factor eif-2b, domain 2"/>
    <property type="match status" value="1"/>
</dbReference>
<dbReference type="PANTHER" id="PTHR43475">
    <property type="entry name" value="METHYLTHIORIBOSE-1-PHOSPHATE ISOMERASE"/>
    <property type="match status" value="1"/>
</dbReference>
<dbReference type="NCBIfam" id="TIGR00524">
    <property type="entry name" value="eIF-2B_rel"/>
    <property type="match status" value="1"/>
</dbReference>
<comment type="pathway">
    <text evidence="2">Amino-acid biosynthesis; L-methionine biosynthesis via salvage pathway; L-methionine from S-methyl-5-thio-alpha-D-ribose 1-phosphate: step 1/6.</text>
</comment>
<evidence type="ECO:0000313" key="4">
    <source>
        <dbReference type="Proteomes" id="UP001501637"/>
    </source>
</evidence>
<keyword evidence="2" id="KW-0486">Methionine biosynthesis</keyword>
<dbReference type="Proteomes" id="UP001501637">
    <property type="component" value="Unassembled WGS sequence"/>
</dbReference>
<feature type="binding site" evidence="2">
    <location>
        <position position="201"/>
    </location>
    <ligand>
        <name>substrate</name>
    </ligand>
</feature>
<comment type="caution">
    <text evidence="3">The sequence shown here is derived from an EMBL/GenBank/DDBJ whole genome shotgun (WGS) entry which is preliminary data.</text>
</comment>
<comment type="function">
    <text evidence="2">Catalyzes the interconversion of methylthioribose-1-phosphate (MTR-1-P) into methylthioribulose-1-phosphate (MTRu-1-P).</text>
</comment>
<dbReference type="HAMAP" id="MF_01678">
    <property type="entry name" value="Salvage_MtnA"/>
    <property type="match status" value="1"/>
</dbReference>
<keyword evidence="4" id="KW-1185">Reference proteome</keyword>
<dbReference type="EMBL" id="BAAAUG010000037">
    <property type="protein sequence ID" value="GAA3100555.1"/>
    <property type="molecule type" value="Genomic_DNA"/>
</dbReference>
<dbReference type="PANTHER" id="PTHR43475:SF1">
    <property type="entry name" value="METHYLTHIORIBOSE-1-PHOSPHATE ISOMERASE"/>
    <property type="match status" value="1"/>
</dbReference>
<comment type="similarity">
    <text evidence="2">Belongs to the EIF-2B alpha/beta/delta subunits family. MtnA subfamily.</text>
</comment>
<feature type="active site" description="Proton donor" evidence="2">
    <location>
        <position position="242"/>
    </location>
</feature>
<protein>
    <recommendedName>
        <fullName evidence="2">Methylthioribose-1-phosphate isomerase</fullName>
        <shortName evidence="2">M1Pi</shortName>
        <shortName evidence="2">MTR-1-P isomerase</shortName>
        <ecNumber evidence="2">5.3.1.23</ecNumber>
    </recommendedName>
    <alternativeName>
        <fullName evidence="2">S-methyl-5-thioribose-1-phosphate isomerase</fullName>
    </alternativeName>
</protein>
<dbReference type="SUPFAM" id="SSF100950">
    <property type="entry name" value="NagB/RpiA/CoA transferase-like"/>
    <property type="match status" value="1"/>
</dbReference>
<reference evidence="4" key="1">
    <citation type="journal article" date="2019" name="Int. J. Syst. Evol. Microbiol.">
        <title>The Global Catalogue of Microorganisms (GCM) 10K type strain sequencing project: providing services to taxonomists for standard genome sequencing and annotation.</title>
        <authorList>
            <consortium name="The Broad Institute Genomics Platform"/>
            <consortium name="The Broad Institute Genome Sequencing Center for Infectious Disease"/>
            <person name="Wu L."/>
            <person name="Ma J."/>
        </authorList>
    </citation>
    <scope>NUCLEOTIDE SEQUENCE [LARGE SCALE GENOMIC DNA]</scope>
    <source>
        <strain evidence="4">JCM 9092</strain>
    </source>
</reference>
<feature type="binding site" evidence="2">
    <location>
        <begin position="55"/>
        <end position="57"/>
    </location>
    <ligand>
        <name>substrate</name>
    </ligand>
</feature>
<dbReference type="InterPro" id="IPR005251">
    <property type="entry name" value="IF-M1Pi"/>
</dbReference>
<dbReference type="NCBIfam" id="NF004326">
    <property type="entry name" value="PRK05720.1"/>
    <property type="match status" value="1"/>
</dbReference>
<dbReference type="RefSeq" id="WP_344520723.1">
    <property type="nucleotide sequence ID" value="NZ_BAAAUG010000037.1"/>
</dbReference>
<dbReference type="Gene3D" id="1.20.120.420">
    <property type="entry name" value="translation initiation factor eif-2b, domain 1"/>
    <property type="match status" value="1"/>
</dbReference>
<name>A0ABP6MHM0_9ACTN</name>
<comment type="catalytic activity">
    <reaction evidence="2">
        <text>5-(methylsulfanyl)-alpha-D-ribose 1-phosphate = 5-(methylsulfanyl)-D-ribulose 1-phosphate</text>
        <dbReference type="Rhea" id="RHEA:19989"/>
        <dbReference type="ChEBI" id="CHEBI:58533"/>
        <dbReference type="ChEBI" id="CHEBI:58548"/>
        <dbReference type="EC" id="5.3.1.23"/>
    </reaction>
</comment>
<evidence type="ECO:0000256" key="1">
    <source>
        <dbReference type="ARBA" id="ARBA00023235"/>
    </source>
</evidence>
<dbReference type="InterPro" id="IPR027363">
    <property type="entry name" value="M1Pi_N"/>
</dbReference>
<dbReference type="InterPro" id="IPR011559">
    <property type="entry name" value="Initiation_fac_2B_a/b/d"/>
</dbReference>
<feature type="binding site" evidence="2">
    <location>
        <begin position="252"/>
        <end position="253"/>
    </location>
    <ligand>
        <name>substrate</name>
    </ligand>
</feature>
<keyword evidence="2" id="KW-0028">Amino-acid biosynthesis</keyword>
<dbReference type="EC" id="5.3.1.23" evidence="2"/>
<accession>A0ABP6MHM0</accession>
<evidence type="ECO:0000313" key="3">
    <source>
        <dbReference type="EMBL" id="GAA3100555.1"/>
    </source>
</evidence>
<gene>
    <name evidence="3" type="primary">mtnA_1</name>
    <name evidence="2" type="synonym">mtnA</name>
    <name evidence="3" type="ORF">GCM10010449_24680</name>
</gene>